<sequence length="219" mass="24747">MPLHDVWKTAQHHQAAVMALIVRLVSVVSRRFKSHVYTKTDEKEEEKGGGNRVETTQQRPTGLFDIHPLRAMFCEDDPAVFHRLNQAPELITKTVRLAHLHSADSRTSIVRSSLDRANLVGHVAANRKRHSRFEKKKGTSRNTEDACDEIEVNIMGHRCSNDMAVVTGKNSLVLWATNALRECNSLLGDLPARHFDRSASATRHVRTHPGYVSCESRKR</sequence>
<accession>A0A9J6CXU7</accession>
<proteinExistence type="predicted"/>
<gene>
    <name evidence="2" type="ORF">HPB51_028235</name>
</gene>
<name>A0A9J6CXU7_RHIMP</name>
<evidence type="ECO:0000313" key="2">
    <source>
        <dbReference type="EMBL" id="KAH7952606.1"/>
    </source>
</evidence>
<evidence type="ECO:0000256" key="1">
    <source>
        <dbReference type="SAM" id="MobiDB-lite"/>
    </source>
</evidence>
<organism evidence="2 3">
    <name type="scientific">Rhipicephalus microplus</name>
    <name type="common">Cattle tick</name>
    <name type="synonym">Boophilus microplus</name>
    <dbReference type="NCBI Taxonomy" id="6941"/>
    <lineage>
        <taxon>Eukaryota</taxon>
        <taxon>Metazoa</taxon>
        <taxon>Ecdysozoa</taxon>
        <taxon>Arthropoda</taxon>
        <taxon>Chelicerata</taxon>
        <taxon>Arachnida</taxon>
        <taxon>Acari</taxon>
        <taxon>Parasitiformes</taxon>
        <taxon>Ixodida</taxon>
        <taxon>Ixodoidea</taxon>
        <taxon>Ixodidae</taxon>
        <taxon>Rhipicephalinae</taxon>
        <taxon>Rhipicephalus</taxon>
        <taxon>Boophilus</taxon>
    </lineage>
</organism>
<keyword evidence="3" id="KW-1185">Reference proteome</keyword>
<dbReference type="Proteomes" id="UP000821866">
    <property type="component" value="Unassembled WGS sequence"/>
</dbReference>
<dbReference type="AlphaFoldDB" id="A0A9J6CXU7"/>
<comment type="caution">
    <text evidence="2">The sequence shown here is derived from an EMBL/GenBank/DDBJ whole genome shotgun (WGS) entry which is preliminary data.</text>
</comment>
<protein>
    <submittedName>
        <fullName evidence="2">Uncharacterized protein</fullName>
    </submittedName>
</protein>
<evidence type="ECO:0000313" key="3">
    <source>
        <dbReference type="Proteomes" id="UP000821866"/>
    </source>
</evidence>
<reference evidence="2" key="1">
    <citation type="journal article" date="2020" name="Cell">
        <title>Large-Scale Comparative Analyses of Tick Genomes Elucidate Their Genetic Diversity and Vector Capacities.</title>
        <authorList>
            <consortium name="Tick Genome and Microbiome Consortium (TIGMIC)"/>
            <person name="Jia N."/>
            <person name="Wang J."/>
            <person name="Shi W."/>
            <person name="Du L."/>
            <person name="Sun Y."/>
            <person name="Zhan W."/>
            <person name="Jiang J.F."/>
            <person name="Wang Q."/>
            <person name="Zhang B."/>
            <person name="Ji P."/>
            <person name="Bell-Sakyi L."/>
            <person name="Cui X.M."/>
            <person name="Yuan T.T."/>
            <person name="Jiang B.G."/>
            <person name="Yang W.F."/>
            <person name="Lam T.T."/>
            <person name="Chang Q.C."/>
            <person name="Ding S.J."/>
            <person name="Wang X.J."/>
            <person name="Zhu J.G."/>
            <person name="Ruan X.D."/>
            <person name="Zhao L."/>
            <person name="Wei J.T."/>
            <person name="Ye R.Z."/>
            <person name="Que T.C."/>
            <person name="Du C.H."/>
            <person name="Zhou Y.H."/>
            <person name="Cheng J.X."/>
            <person name="Dai P.F."/>
            <person name="Guo W.B."/>
            <person name="Han X.H."/>
            <person name="Huang E.J."/>
            <person name="Li L.F."/>
            <person name="Wei W."/>
            <person name="Gao Y.C."/>
            <person name="Liu J.Z."/>
            <person name="Shao H.Z."/>
            <person name="Wang X."/>
            <person name="Wang C.C."/>
            <person name="Yang T.C."/>
            <person name="Huo Q.B."/>
            <person name="Li W."/>
            <person name="Chen H.Y."/>
            <person name="Chen S.E."/>
            <person name="Zhou L.G."/>
            <person name="Ni X.B."/>
            <person name="Tian J.H."/>
            <person name="Sheng Y."/>
            <person name="Liu T."/>
            <person name="Pan Y.S."/>
            <person name="Xia L.Y."/>
            <person name="Li J."/>
            <person name="Zhao F."/>
            <person name="Cao W.C."/>
        </authorList>
    </citation>
    <scope>NUCLEOTIDE SEQUENCE</scope>
    <source>
        <strain evidence="2">Rmic-2018</strain>
    </source>
</reference>
<reference evidence="2" key="2">
    <citation type="submission" date="2021-09" db="EMBL/GenBank/DDBJ databases">
        <authorList>
            <person name="Jia N."/>
            <person name="Wang J."/>
            <person name="Shi W."/>
            <person name="Du L."/>
            <person name="Sun Y."/>
            <person name="Zhan W."/>
            <person name="Jiang J."/>
            <person name="Wang Q."/>
            <person name="Zhang B."/>
            <person name="Ji P."/>
            <person name="Sakyi L.B."/>
            <person name="Cui X."/>
            <person name="Yuan T."/>
            <person name="Jiang B."/>
            <person name="Yang W."/>
            <person name="Lam T.T.-Y."/>
            <person name="Chang Q."/>
            <person name="Ding S."/>
            <person name="Wang X."/>
            <person name="Zhu J."/>
            <person name="Ruan X."/>
            <person name="Zhao L."/>
            <person name="Wei J."/>
            <person name="Que T."/>
            <person name="Du C."/>
            <person name="Cheng J."/>
            <person name="Dai P."/>
            <person name="Han X."/>
            <person name="Huang E."/>
            <person name="Gao Y."/>
            <person name="Liu J."/>
            <person name="Shao H."/>
            <person name="Ye R."/>
            <person name="Li L."/>
            <person name="Wei W."/>
            <person name="Wang X."/>
            <person name="Wang C."/>
            <person name="Huo Q."/>
            <person name="Li W."/>
            <person name="Guo W."/>
            <person name="Chen H."/>
            <person name="Chen S."/>
            <person name="Zhou L."/>
            <person name="Zhou L."/>
            <person name="Ni X."/>
            <person name="Tian J."/>
            <person name="Zhou Y."/>
            <person name="Sheng Y."/>
            <person name="Liu T."/>
            <person name="Pan Y."/>
            <person name="Xia L."/>
            <person name="Li J."/>
            <person name="Zhao F."/>
            <person name="Cao W."/>
        </authorList>
    </citation>
    <scope>NUCLEOTIDE SEQUENCE</scope>
    <source>
        <strain evidence="2">Rmic-2018</strain>
        <tissue evidence="2">Larvae</tissue>
    </source>
</reference>
<feature type="compositionally biased region" description="Basic and acidic residues" evidence="1">
    <location>
        <begin position="38"/>
        <end position="49"/>
    </location>
</feature>
<feature type="region of interest" description="Disordered" evidence="1">
    <location>
        <begin position="38"/>
        <end position="59"/>
    </location>
</feature>
<dbReference type="EMBL" id="JABSTU010004902">
    <property type="protein sequence ID" value="KAH7952606.1"/>
    <property type="molecule type" value="Genomic_DNA"/>
</dbReference>